<keyword evidence="2" id="KW-1185">Reference proteome</keyword>
<evidence type="ECO:0000313" key="2">
    <source>
        <dbReference type="Proteomes" id="UP001251857"/>
    </source>
</evidence>
<accession>A0ABU3C3Q4</accession>
<dbReference type="RefSeq" id="WP_311654084.1">
    <property type="nucleotide sequence ID" value="NZ_JAVRIB010000021.1"/>
</dbReference>
<protein>
    <submittedName>
        <fullName evidence="1">Uncharacterized protein</fullName>
    </submittedName>
</protein>
<proteinExistence type="predicted"/>
<reference evidence="1 2" key="1">
    <citation type="submission" date="2023-09" db="EMBL/GenBank/DDBJ databases">
        <authorList>
            <person name="Rey-Velasco X."/>
        </authorList>
    </citation>
    <scope>NUCLEOTIDE SEQUENCE [LARGE SCALE GENOMIC DNA]</scope>
    <source>
        <strain evidence="1 2">W335</strain>
    </source>
</reference>
<dbReference type="EMBL" id="JAVRIB010000021">
    <property type="protein sequence ID" value="MDT0636189.1"/>
    <property type="molecule type" value="Genomic_DNA"/>
</dbReference>
<name>A0ABU3C3Q4_9GAMM</name>
<sequence>MSVEYEWTLSDLVRWVAVIHQRAEAAYRDMRGVADTASAELLLGYLAAREQRLDVGTRKILARVDDDVHIPRPEAWLSARSPTLASVDVESIIQWAAYVESAVERLLQVAATPPGVTVSTSELFALHRRELFDIGIMASRMREGRE</sequence>
<evidence type="ECO:0000313" key="1">
    <source>
        <dbReference type="EMBL" id="MDT0636189.1"/>
    </source>
</evidence>
<organism evidence="1 2">
    <name type="scientific">Spectribacter hydrogenoxidans</name>
    <dbReference type="NCBI Taxonomy" id="3075608"/>
    <lineage>
        <taxon>Bacteria</taxon>
        <taxon>Pseudomonadati</taxon>
        <taxon>Pseudomonadota</taxon>
        <taxon>Gammaproteobacteria</taxon>
        <taxon>Salinisphaerales</taxon>
        <taxon>Salinisphaeraceae</taxon>
        <taxon>Spectribacter</taxon>
    </lineage>
</organism>
<gene>
    <name evidence="1" type="ORF">RM532_14645</name>
</gene>
<dbReference type="Proteomes" id="UP001251857">
    <property type="component" value="Unassembled WGS sequence"/>
</dbReference>
<comment type="caution">
    <text evidence="1">The sequence shown here is derived from an EMBL/GenBank/DDBJ whole genome shotgun (WGS) entry which is preliminary data.</text>
</comment>